<evidence type="ECO:0000256" key="1">
    <source>
        <dbReference type="SAM" id="Phobius"/>
    </source>
</evidence>
<feature type="transmembrane region" description="Helical" evidence="1">
    <location>
        <begin position="12"/>
        <end position="34"/>
    </location>
</feature>
<proteinExistence type="predicted"/>
<keyword evidence="1" id="KW-0812">Transmembrane</keyword>
<evidence type="ECO:0000313" key="2">
    <source>
        <dbReference type="EMBL" id="ADI20295.1"/>
    </source>
</evidence>
<dbReference type="AlphaFoldDB" id="E0Y0V4"/>
<name>E0Y0V4_9SPHI</name>
<protein>
    <submittedName>
        <fullName evidence="2">Uncharacterized protein</fullName>
    </submittedName>
</protein>
<sequence length="164" mass="18498">MDDYGPNLCLVFIALFVKCHAYLGSVAMIIFKLFRYPISKSRTVSPVGILWSARKTTTACSPSVNFRASAIRRCSTWSYPTMVPFTSNSNASFTVSVMFFFLTVWAPLFGKTISSALEVTRVEARIKKMSNRKTKSVMDDMLTSALTLLLLRKFIAFFLGRFVQ</sequence>
<keyword evidence="1" id="KW-0472">Membrane</keyword>
<feature type="transmembrane region" description="Helical" evidence="1">
    <location>
        <begin position="141"/>
        <end position="163"/>
    </location>
</feature>
<organism evidence="2">
    <name type="scientific">uncultured Sphingobacterium sp. EB080_L08E11</name>
    <dbReference type="NCBI Taxonomy" id="710992"/>
    <lineage>
        <taxon>Bacteria</taxon>
        <taxon>Pseudomonadati</taxon>
        <taxon>Bacteroidota</taxon>
        <taxon>Sphingobacteriia</taxon>
        <taxon>Sphingobacteriales</taxon>
        <taxon>Sphingobacteriaceae</taxon>
        <taxon>Sphingobacterium</taxon>
        <taxon>environmental samples</taxon>
    </lineage>
</organism>
<accession>E0Y0V4</accession>
<feature type="transmembrane region" description="Helical" evidence="1">
    <location>
        <begin position="91"/>
        <end position="110"/>
    </location>
</feature>
<reference evidence="2" key="1">
    <citation type="journal article" date="2011" name="Environ. Microbiol.">
        <title>Time-series analyses of Monterey Bay coastal microbial picoplankton using a 'genome proxy' microarray.</title>
        <authorList>
            <person name="Rich V.I."/>
            <person name="Pham V.D."/>
            <person name="Eppley J."/>
            <person name="Shi Y."/>
            <person name="DeLong E.F."/>
        </authorList>
    </citation>
    <scope>NUCLEOTIDE SEQUENCE</scope>
</reference>
<keyword evidence="1" id="KW-1133">Transmembrane helix</keyword>
<dbReference type="EMBL" id="GU474939">
    <property type="protein sequence ID" value="ADI20295.1"/>
    <property type="molecule type" value="Genomic_DNA"/>
</dbReference>